<evidence type="ECO:0000256" key="1">
    <source>
        <dbReference type="SAM" id="MobiDB-lite"/>
    </source>
</evidence>
<feature type="region of interest" description="Disordered" evidence="1">
    <location>
        <begin position="50"/>
        <end position="74"/>
    </location>
</feature>
<name>A0A7R9G3T1_TIMSH</name>
<accession>A0A7R9G3T1</accession>
<organism evidence="2">
    <name type="scientific">Timema shepardi</name>
    <name type="common">Walking stick</name>
    <dbReference type="NCBI Taxonomy" id="629360"/>
    <lineage>
        <taxon>Eukaryota</taxon>
        <taxon>Metazoa</taxon>
        <taxon>Ecdysozoa</taxon>
        <taxon>Arthropoda</taxon>
        <taxon>Hexapoda</taxon>
        <taxon>Insecta</taxon>
        <taxon>Pterygota</taxon>
        <taxon>Neoptera</taxon>
        <taxon>Polyneoptera</taxon>
        <taxon>Phasmatodea</taxon>
        <taxon>Timematodea</taxon>
        <taxon>Timematoidea</taxon>
        <taxon>Timematidae</taxon>
        <taxon>Timema</taxon>
    </lineage>
</organism>
<reference evidence="2" key="1">
    <citation type="submission" date="2020-11" db="EMBL/GenBank/DDBJ databases">
        <authorList>
            <person name="Tran Van P."/>
        </authorList>
    </citation>
    <scope>NUCLEOTIDE SEQUENCE</scope>
</reference>
<proteinExistence type="predicted"/>
<sequence>MPSVAEFFPSIENDLTKVTWAHKVNSNVALQKALENQVIHHLSRRVSPLCADTDSSTPVYSARHPMRTPHTPPH</sequence>
<protein>
    <submittedName>
        <fullName evidence="2">Uncharacterized protein</fullName>
    </submittedName>
</protein>
<evidence type="ECO:0000313" key="2">
    <source>
        <dbReference type="EMBL" id="CAD7264573.1"/>
    </source>
</evidence>
<dbReference type="AlphaFoldDB" id="A0A7R9G3T1"/>
<dbReference type="EMBL" id="OC004518">
    <property type="protein sequence ID" value="CAD7264573.1"/>
    <property type="molecule type" value="Genomic_DNA"/>
</dbReference>
<gene>
    <name evidence="2" type="ORF">TSIB3V08_LOCUS8623</name>
</gene>